<keyword evidence="1" id="KW-0677">Repeat</keyword>
<dbReference type="PANTHER" id="PTHR24161">
    <property type="entry name" value="ANK_REP_REGION DOMAIN-CONTAINING PROTEIN-RELATED"/>
    <property type="match status" value="1"/>
</dbReference>
<dbReference type="SMART" id="SM00248">
    <property type="entry name" value="ANK"/>
    <property type="match status" value="5"/>
</dbReference>
<dbReference type="Proteomes" id="UP000800035">
    <property type="component" value="Unassembled WGS sequence"/>
</dbReference>
<evidence type="ECO:0000313" key="4">
    <source>
        <dbReference type="EMBL" id="KAF1957042.1"/>
    </source>
</evidence>
<accession>A0A6A5TZI7</accession>
<dbReference type="EMBL" id="ML976990">
    <property type="protein sequence ID" value="KAF1957042.1"/>
    <property type="molecule type" value="Genomic_DNA"/>
</dbReference>
<dbReference type="Pfam" id="PF12796">
    <property type="entry name" value="Ank_2"/>
    <property type="match status" value="1"/>
</dbReference>
<dbReference type="SUPFAM" id="SSF48403">
    <property type="entry name" value="Ankyrin repeat"/>
    <property type="match status" value="1"/>
</dbReference>
<dbReference type="InterPro" id="IPR002110">
    <property type="entry name" value="Ankyrin_rpt"/>
</dbReference>
<dbReference type="PROSITE" id="PS50088">
    <property type="entry name" value="ANK_REPEAT"/>
    <property type="match status" value="1"/>
</dbReference>
<dbReference type="OrthoDB" id="1722345at2759"/>
<proteinExistence type="predicted"/>
<protein>
    <submittedName>
        <fullName evidence="4">Ankyrin</fullName>
    </submittedName>
</protein>
<name>A0A6A5TZI7_9PLEO</name>
<dbReference type="Pfam" id="PF00023">
    <property type="entry name" value="Ank"/>
    <property type="match status" value="1"/>
</dbReference>
<dbReference type="AlphaFoldDB" id="A0A6A5TZI7"/>
<evidence type="ECO:0000313" key="5">
    <source>
        <dbReference type="Proteomes" id="UP000800035"/>
    </source>
</evidence>
<organism evidence="4 5">
    <name type="scientific">Byssothecium circinans</name>
    <dbReference type="NCBI Taxonomy" id="147558"/>
    <lineage>
        <taxon>Eukaryota</taxon>
        <taxon>Fungi</taxon>
        <taxon>Dikarya</taxon>
        <taxon>Ascomycota</taxon>
        <taxon>Pezizomycotina</taxon>
        <taxon>Dothideomycetes</taxon>
        <taxon>Pleosporomycetidae</taxon>
        <taxon>Pleosporales</taxon>
        <taxon>Massarineae</taxon>
        <taxon>Massarinaceae</taxon>
        <taxon>Byssothecium</taxon>
    </lineage>
</organism>
<keyword evidence="5" id="KW-1185">Reference proteome</keyword>
<sequence length="353" mass="38966">MAFADCIHIDVDTLPNSPSSPSWESPRQFITRFRGGGPVVTGPKKPTTATGESLFRLAIKLEANVQRNPSLTTLETFLNRYKVSDITAPGTTKIHPLVQEWFDHRDVLKVAVEIGREDIARYLLNEGFSIDGEAILAMSANTELVKMVIEQGKWEINQPTSETTPPILGFFTKNAEMLQWLLARGADPELASSNGRYTILHRAAQYGTIPCISILLAAAPESIKPGSPSADVIIHAATAHTPANDRIPIIHFLLDNGAPIDMVAGCGKYEDQEMHFRDLYAWGRRTALHWAIEHGQVDLVKVLLDRGADVGRKTWSLTTNMKWISVEELAEICGHDDVREVLASRAVPEEAEA</sequence>
<dbReference type="PROSITE" id="PS50297">
    <property type="entry name" value="ANK_REP_REGION"/>
    <property type="match status" value="1"/>
</dbReference>
<evidence type="ECO:0000256" key="1">
    <source>
        <dbReference type="ARBA" id="ARBA00022737"/>
    </source>
</evidence>
<evidence type="ECO:0000256" key="2">
    <source>
        <dbReference type="ARBA" id="ARBA00023043"/>
    </source>
</evidence>
<dbReference type="PANTHER" id="PTHR24161:SF124">
    <property type="entry name" value="TRANSIENT RECEPTOR POTENTIAL CHANNEL PYREXIA"/>
    <property type="match status" value="1"/>
</dbReference>
<keyword evidence="2 3" id="KW-0040">ANK repeat</keyword>
<dbReference type="Gene3D" id="1.25.40.20">
    <property type="entry name" value="Ankyrin repeat-containing domain"/>
    <property type="match status" value="2"/>
</dbReference>
<reference evidence="4" key="1">
    <citation type="journal article" date="2020" name="Stud. Mycol.">
        <title>101 Dothideomycetes genomes: a test case for predicting lifestyles and emergence of pathogens.</title>
        <authorList>
            <person name="Haridas S."/>
            <person name="Albert R."/>
            <person name="Binder M."/>
            <person name="Bloem J."/>
            <person name="Labutti K."/>
            <person name="Salamov A."/>
            <person name="Andreopoulos B."/>
            <person name="Baker S."/>
            <person name="Barry K."/>
            <person name="Bills G."/>
            <person name="Bluhm B."/>
            <person name="Cannon C."/>
            <person name="Castanera R."/>
            <person name="Culley D."/>
            <person name="Daum C."/>
            <person name="Ezra D."/>
            <person name="Gonzalez J."/>
            <person name="Henrissat B."/>
            <person name="Kuo A."/>
            <person name="Liang C."/>
            <person name="Lipzen A."/>
            <person name="Lutzoni F."/>
            <person name="Magnuson J."/>
            <person name="Mondo S."/>
            <person name="Nolan M."/>
            <person name="Ohm R."/>
            <person name="Pangilinan J."/>
            <person name="Park H.-J."/>
            <person name="Ramirez L."/>
            <person name="Alfaro M."/>
            <person name="Sun H."/>
            <person name="Tritt A."/>
            <person name="Yoshinaga Y."/>
            <person name="Zwiers L.-H."/>
            <person name="Turgeon B."/>
            <person name="Goodwin S."/>
            <person name="Spatafora J."/>
            <person name="Crous P."/>
            <person name="Grigoriev I."/>
        </authorList>
    </citation>
    <scope>NUCLEOTIDE SEQUENCE</scope>
    <source>
        <strain evidence="4">CBS 675.92</strain>
    </source>
</reference>
<gene>
    <name evidence="4" type="ORF">CC80DRAFT_593053</name>
</gene>
<dbReference type="InterPro" id="IPR036770">
    <property type="entry name" value="Ankyrin_rpt-contain_sf"/>
</dbReference>
<feature type="repeat" description="ANK" evidence="3">
    <location>
        <begin position="283"/>
        <end position="315"/>
    </location>
</feature>
<evidence type="ECO:0000256" key="3">
    <source>
        <dbReference type="PROSITE-ProRule" id="PRU00023"/>
    </source>
</evidence>